<organism evidence="3 4">
    <name type="scientific">Dechloromonas denitrificans</name>
    <dbReference type="NCBI Taxonomy" id="281362"/>
    <lineage>
        <taxon>Bacteria</taxon>
        <taxon>Pseudomonadati</taxon>
        <taxon>Pseudomonadota</taxon>
        <taxon>Betaproteobacteria</taxon>
        <taxon>Rhodocyclales</taxon>
        <taxon>Azonexaceae</taxon>
        <taxon>Dechloromonas</taxon>
    </lineage>
</organism>
<dbReference type="GO" id="GO:0006302">
    <property type="term" value="P:double-strand break repair"/>
    <property type="evidence" value="ECO:0007669"/>
    <property type="project" value="InterPro"/>
</dbReference>
<sequence>MSKLNSITLSNLRKFGSDVTIDLSPGATILLAPNGTGKTTVFEAIEFGLTGKIARLRDDIAHIIRDDQTAAAVSLNFSELTATSRVTAAGKVCQDGDLSSVFPNVSASDIPFLLRLTHLLDQRENGWIVNAEEKEAGSQLAKLPIGSDGSKARTTLAAVRRSLTEQKARAEEVLIRHETDLNEWIRLRQERDIAAAGAVGALRPRDRIADVLSDTANQTQSLSQIPPGLLTGPASQEGLTIAHSALSEILQGKVERARQHISSLALVNDLVESFAAARKQLEKLNADLTAASETFDRHTTSRAQGSAALQEHQASIHAAQQEITSIGQQLERLVGETTAKQEIDHRNDALTSAIAALREAEKNSHVLREQHEHNQRVRNQHAQIDILLQGISQTEQRLDEGRLMLADWQATEQRIDEVAQQITALEVLIDKQSIDRNAERSSYETCKAAEATARSHYEMLSSSADAIRQAVASIAQHLPADQDQCPLCLEPHGAAKLQSRVAQALEAINPSLTAAEQQLRAAVEALTASEVAVEKAQQALDLTRGELGALESSRQDLRRQVTQFRTDPILASDSLPLAREALRQQLDSIAPAQKRLADQRAALDALPTPEAFEQTERAFNSARHVLDLARVQQSEAATRLDQAVAALAALTSGEPLARTLEQLTAAKFQLEQQISDLNGKVGTVQSALDTQQHQLLESSTVVQGIEEEIRRVQTLLLQFRASWQELELTGDPLAEAAQAREATLRATLPLLEGYVSVLEGIGVEISAWAKLNESQLAQRLIDAQRLERSEEAFEAFLNDSINAARSSFSRLTLISDAMDLLDGSLKKEIENVQNHVGKVVPRWQALLKRVVRESRFHEASLKFFSSYNKDRAGVSVPLGNKAVPVPDIASEAQLTDLQLTFLLSMAMSHQWSPWKALLLDDPTQHHDLVHASAVFDLLRDYIVDHGFQVVIATHDALQARYFLRKLQNDGIEAKIWTLVPTENGVTAQAGNRKQRINSADAISDADLSAR</sequence>
<protein>
    <recommendedName>
        <fullName evidence="2">Rad50/SbcC-type AAA domain-containing protein</fullName>
    </recommendedName>
</protein>
<accession>A0A133XDX4</accession>
<dbReference type="Pfam" id="PF13476">
    <property type="entry name" value="AAA_23"/>
    <property type="match status" value="1"/>
</dbReference>
<dbReference type="Gene3D" id="3.40.50.300">
    <property type="entry name" value="P-loop containing nucleotide triphosphate hydrolases"/>
    <property type="match status" value="2"/>
</dbReference>
<dbReference type="STRING" id="281362.AT959_20210"/>
<dbReference type="Proteomes" id="UP000070186">
    <property type="component" value="Unassembled WGS sequence"/>
</dbReference>
<evidence type="ECO:0000259" key="2">
    <source>
        <dbReference type="Pfam" id="PF13476"/>
    </source>
</evidence>
<dbReference type="InterPro" id="IPR038729">
    <property type="entry name" value="Rad50/SbcC_AAA"/>
</dbReference>
<dbReference type="RefSeq" id="WP_066887494.1">
    <property type="nucleotide sequence ID" value="NZ_LODL01000040.1"/>
</dbReference>
<reference evidence="3 4" key="1">
    <citation type="submission" date="2015-12" db="EMBL/GenBank/DDBJ databases">
        <title>Nitrous oxide reduction kinetics distinguish bacteria harboring typical versus atypical NosZ.</title>
        <authorList>
            <person name="Yoon S."/>
            <person name="Nissen S."/>
            <person name="Park D."/>
            <person name="Sanford R.A."/>
            <person name="Loeffler F.E."/>
        </authorList>
    </citation>
    <scope>NUCLEOTIDE SEQUENCE [LARGE SCALE GENOMIC DNA]</scope>
    <source>
        <strain evidence="3 4">ATCC BAA-841</strain>
    </source>
</reference>
<feature type="coiled-coil region" evidence="1">
    <location>
        <begin position="267"/>
        <end position="294"/>
    </location>
</feature>
<dbReference type="SUPFAM" id="SSF52540">
    <property type="entry name" value="P-loop containing nucleoside triphosphate hydrolases"/>
    <property type="match status" value="1"/>
</dbReference>
<dbReference type="GO" id="GO:0016887">
    <property type="term" value="F:ATP hydrolysis activity"/>
    <property type="evidence" value="ECO:0007669"/>
    <property type="project" value="InterPro"/>
</dbReference>
<dbReference type="AlphaFoldDB" id="A0A133XDX4"/>
<keyword evidence="4" id="KW-1185">Reference proteome</keyword>
<evidence type="ECO:0000313" key="4">
    <source>
        <dbReference type="Proteomes" id="UP000070186"/>
    </source>
</evidence>
<gene>
    <name evidence="3" type="ORF">AT959_20210</name>
</gene>
<comment type="caution">
    <text evidence="3">The sequence shown here is derived from an EMBL/GenBank/DDBJ whole genome shotgun (WGS) entry which is preliminary data.</text>
</comment>
<dbReference type="PANTHER" id="PTHR32114">
    <property type="entry name" value="ABC TRANSPORTER ABCH.3"/>
    <property type="match status" value="1"/>
</dbReference>
<keyword evidence="1" id="KW-0175">Coiled coil</keyword>
<evidence type="ECO:0000256" key="1">
    <source>
        <dbReference type="SAM" id="Coils"/>
    </source>
</evidence>
<dbReference type="EMBL" id="LODL01000040">
    <property type="protein sequence ID" value="KXB29133.1"/>
    <property type="molecule type" value="Genomic_DNA"/>
</dbReference>
<evidence type="ECO:0000313" key="3">
    <source>
        <dbReference type="EMBL" id="KXB29133.1"/>
    </source>
</evidence>
<name>A0A133XDX4_9RHOO</name>
<dbReference type="InterPro" id="IPR027417">
    <property type="entry name" value="P-loop_NTPase"/>
</dbReference>
<dbReference type="PANTHER" id="PTHR32114:SF2">
    <property type="entry name" value="ABC TRANSPORTER ABCH.3"/>
    <property type="match status" value="1"/>
</dbReference>
<feature type="domain" description="Rad50/SbcC-type AAA" evidence="2">
    <location>
        <begin position="6"/>
        <end position="331"/>
    </location>
</feature>
<proteinExistence type="predicted"/>